<gene>
    <name evidence="2" type="ORF">GNP35_03375</name>
</gene>
<sequence length="247" mass="27348">MAYLDTLGELILIFSLLAFVINLNKTNSFESPYRLLLTLGLLFIVITASFGAVRFAGVDQVIPIHDYLSLLSTKVAMVIYVFSLPMVILSCKSNDAIFNTNMSSSTTEKEELTGNQNAPVSTKLEYLNGHFSEQGIVKVAKFVMVFLLTFNILTVSFSIETNKLITDASIILGFVLFALVAKEKGLVFLSIVTLLLVPASTTLHISDDLSMAIFHLLLAIHFLLINRVFTLELSQPSFNEVSEQNRL</sequence>
<keyword evidence="3" id="KW-1185">Reference proteome</keyword>
<feature type="transmembrane region" description="Helical" evidence="1">
    <location>
        <begin position="67"/>
        <end position="89"/>
    </location>
</feature>
<reference evidence="2 3" key="1">
    <citation type="submission" date="2019-11" db="EMBL/GenBank/DDBJ databases">
        <title>P. haliotis isolates from Z. marina roots.</title>
        <authorList>
            <person name="Cohen M."/>
            <person name="Jospin G."/>
            <person name="Eisen J.A."/>
            <person name="Coil D.A."/>
        </authorList>
    </citation>
    <scope>NUCLEOTIDE SEQUENCE [LARGE SCALE GENOMIC DNA]</scope>
    <source>
        <strain evidence="2 3">UCD-MCMsp1aY</strain>
    </source>
</reference>
<name>A0A6N8F4Y7_9GAMM</name>
<keyword evidence="1" id="KW-1133">Transmembrane helix</keyword>
<dbReference type="EMBL" id="WOCD01000001">
    <property type="protein sequence ID" value="MUH71625.1"/>
    <property type="molecule type" value="Genomic_DNA"/>
</dbReference>
<evidence type="ECO:0000256" key="1">
    <source>
        <dbReference type="SAM" id="Phobius"/>
    </source>
</evidence>
<feature type="transmembrane region" description="Helical" evidence="1">
    <location>
        <begin position="35"/>
        <end position="55"/>
    </location>
</feature>
<keyword evidence="1" id="KW-0812">Transmembrane</keyword>
<feature type="transmembrane region" description="Helical" evidence="1">
    <location>
        <begin position="211"/>
        <end position="229"/>
    </location>
</feature>
<feature type="transmembrane region" description="Helical" evidence="1">
    <location>
        <begin position="139"/>
        <end position="158"/>
    </location>
</feature>
<feature type="transmembrane region" description="Helical" evidence="1">
    <location>
        <begin position="164"/>
        <end position="181"/>
    </location>
</feature>
<feature type="transmembrane region" description="Helical" evidence="1">
    <location>
        <begin position="6"/>
        <end position="23"/>
    </location>
</feature>
<dbReference type="RefSeq" id="WP_155694498.1">
    <property type="nucleotide sequence ID" value="NZ_WOCD01000001.1"/>
</dbReference>
<dbReference type="Proteomes" id="UP000439994">
    <property type="component" value="Unassembled WGS sequence"/>
</dbReference>
<protein>
    <submittedName>
        <fullName evidence="2">Uncharacterized protein</fullName>
    </submittedName>
</protein>
<feature type="transmembrane region" description="Helical" evidence="1">
    <location>
        <begin position="186"/>
        <end position="205"/>
    </location>
</feature>
<comment type="caution">
    <text evidence="2">The sequence shown here is derived from an EMBL/GenBank/DDBJ whole genome shotgun (WGS) entry which is preliminary data.</text>
</comment>
<organism evidence="2 3">
    <name type="scientific">Psychrosphaera haliotis</name>
    <dbReference type="NCBI Taxonomy" id="555083"/>
    <lineage>
        <taxon>Bacteria</taxon>
        <taxon>Pseudomonadati</taxon>
        <taxon>Pseudomonadota</taxon>
        <taxon>Gammaproteobacteria</taxon>
        <taxon>Alteromonadales</taxon>
        <taxon>Pseudoalteromonadaceae</taxon>
        <taxon>Psychrosphaera</taxon>
    </lineage>
</organism>
<accession>A0A6N8F4Y7</accession>
<keyword evidence="1" id="KW-0472">Membrane</keyword>
<proteinExistence type="predicted"/>
<evidence type="ECO:0000313" key="3">
    <source>
        <dbReference type="Proteomes" id="UP000439994"/>
    </source>
</evidence>
<dbReference type="AlphaFoldDB" id="A0A6N8F4Y7"/>
<evidence type="ECO:0000313" key="2">
    <source>
        <dbReference type="EMBL" id="MUH71625.1"/>
    </source>
</evidence>